<keyword evidence="5" id="KW-0479">Metal-binding</keyword>
<evidence type="ECO:0000313" key="11">
    <source>
        <dbReference type="EMBL" id="KAL3421302.1"/>
    </source>
</evidence>
<evidence type="ECO:0000256" key="6">
    <source>
        <dbReference type="ARBA" id="ARBA00022741"/>
    </source>
</evidence>
<evidence type="ECO:0000256" key="3">
    <source>
        <dbReference type="ARBA" id="ARBA00022679"/>
    </source>
</evidence>
<keyword evidence="4" id="KW-0548">Nucleotidyltransferase</keyword>
<evidence type="ECO:0000256" key="8">
    <source>
        <dbReference type="ARBA" id="ARBA00022842"/>
    </source>
</evidence>
<keyword evidence="3" id="KW-0808">Transferase</keyword>
<evidence type="ECO:0000256" key="9">
    <source>
        <dbReference type="ARBA" id="ARBA00031547"/>
    </source>
</evidence>
<reference evidence="11 12" key="1">
    <citation type="submission" date="2024-06" db="EMBL/GenBank/DDBJ databases">
        <title>Complete genome of Phlyctema vagabunda strain 19-DSS-EL-015.</title>
        <authorList>
            <person name="Fiorenzani C."/>
        </authorList>
    </citation>
    <scope>NUCLEOTIDE SEQUENCE [LARGE SCALE GENOMIC DNA]</scope>
    <source>
        <strain evidence="11 12">19-DSS-EL-015</strain>
    </source>
</reference>
<accession>A0ABR4PDB4</accession>
<sequence length="626" mass="70499">MRLAQMAAHLNSSAASSAGVSLADLPKSWTFTSALPSDSKFPTPAAAHRTPRDEIQPRQVKGALFTWVRPEETKEPELLAVSPTAMKDLGIREGEEKSQEFKETVAGNRLLGWDAEKEEGGYPWAQCYGGWQFGSWAGQLGDGRAISLFETTNPATNKRYELQLKGAGITPYSRFADGKAVLRSSIREFVVSEALNALRIPTTRALSLTLLPHTKVRREMTEPGAIVARFAESWLRIGTFDILRARGDRDLIRQLSGYIAEIVFGGWNNLPSRNSSDDGKTDGEINTGIEPETIEGPAGLEENRFTRLYREIVRRNAKTVAAWQAYAFTNGVLNTDNTSIMGLSLDFGPFAFLDNFDPHYTPNHDDHMLRYSYRNQPTIIWWNLVRLGESLGELIGAGPNVDDAEFVEKGVREEKADELVSRAEGLITRVGEEYKAVFLTEYKRLMTLRLGLKVFKPEDFEVLFSELLDSLEALELDFNQFFRKLSGIKIHDLDTEEQRQQVAGIFFHHEGVTGLGNDEASARKRLAGWLESWRNRVYDDWGPDGQDADRQAAMKEVNPKFIPKNWILDELIKRTEKNGEREVLDRVMNMALHPFQESWGGDAAEEERFCGDVPRHDRAIQCSCSS</sequence>
<keyword evidence="12" id="KW-1185">Reference proteome</keyword>
<keyword evidence="8" id="KW-0460">Magnesium</keyword>
<dbReference type="Pfam" id="PF02696">
    <property type="entry name" value="SelO"/>
    <property type="match status" value="1"/>
</dbReference>
<evidence type="ECO:0000256" key="2">
    <source>
        <dbReference type="ARBA" id="ARBA00009747"/>
    </source>
</evidence>
<dbReference type="HAMAP" id="MF_00692">
    <property type="entry name" value="SelO"/>
    <property type="match status" value="1"/>
</dbReference>
<evidence type="ECO:0000256" key="4">
    <source>
        <dbReference type="ARBA" id="ARBA00022695"/>
    </source>
</evidence>
<evidence type="ECO:0000256" key="10">
    <source>
        <dbReference type="SAM" id="MobiDB-lite"/>
    </source>
</evidence>
<evidence type="ECO:0000256" key="5">
    <source>
        <dbReference type="ARBA" id="ARBA00022723"/>
    </source>
</evidence>
<name>A0ABR4PDB4_9HELO</name>
<keyword evidence="6" id="KW-0547">Nucleotide-binding</keyword>
<feature type="region of interest" description="Disordered" evidence="10">
    <location>
        <begin position="273"/>
        <end position="296"/>
    </location>
</feature>
<keyword evidence="7" id="KW-0067">ATP-binding</keyword>
<dbReference type="EMBL" id="JBFCZG010000006">
    <property type="protein sequence ID" value="KAL3421302.1"/>
    <property type="molecule type" value="Genomic_DNA"/>
</dbReference>
<comment type="similarity">
    <text evidence="2">Belongs to the SELO family.</text>
</comment>
<protein>
    <recommendedName>
        <fullName evidence="9">Selenoprotein O</fullName>
    </recommendedName>
</protein>
<evidence type="ECO:0000256" key="7">
    <source>
        <dbReference type="ARBA" id="ARBA00022840"/>
    </source>
</evidence>
<organism evidence="11 12">
    <name type="scientific">Phlyctema vagabunda</name>
    <dbReference type="NCBI Taxonomy" id="108571"/>
    <lineage>
        <taxon>Eukaryota</taxon>
        <taxon>Fungi</taxon>
        <taxon>Dikarya</taxon>
        <taxon>Ascomycota</taxon>
        <taxon>Pezizomycotina</taxon>
        <taxon>Leotiomycetes</taxon>
        <taxon>Helotiales</taxon>
        <taxon>Dermateaceae</taxon>
        <taxon>Phlyctema</taxon>
    </lineage>
</organism>
<dbReference type="PANTHER" id="PTHR32057">
    <property type="entry name" value="PROTEIN ADENYLYLTRANSFERASE SELO, MITOCHONDRIAL"/>
    <property type="match status" value="1"/>
</dbReference>
<evidence type="ECO:0000256" key="1">
    <source>
        <dbReference type="ARBA" id="ARBA00001946"/>
    </source>
</evidence>
<dbReference type="InterPro" id="IPR003846">
    <property type="entry name" value="SelO"/>
</dbReference>
<comment type="cofactor">
    <cofactor evidence="1">
        <name>Mg(2+)</name>
        <dbReference type="ChEBI" id="CHEBI:18420"/>
    </cofactor>
</comment>
<gene>
    <name evidence="11" type="ORF">PVAG01_07747</name>
</gene>
<dbReference type="Proteomes" id="UP001629113">
    <property type="component" value="Unassembled WGS sequence"/>
</dbReference>
<dbReference type="PANTHER" id="PTHR32057:SF14">
    <property type="entry name" value="PROTEIN ADENYLYLTRANSFERASE SELO, MITOCHONDRIAL"/>
    <property type="match status" value="1"/>
</dbReference>
<comment type="caution">
    <text evidence="11">The sequence shown here is derived from an EMBL/GenBank/DDBJ whole genome shotgun (WGS) entry which is preliminary data.</text>
</comment>
<evidence type="ECO:0000313" key="12">
    <source>
        <dbReference type="Proteomes" id="UP001629113"/>
    </source>
</evidence>
<proteinExistence type="inferred from homology"/>